<dbReference type="GO" id="GO:0003700">
    <property type="term" value="F:DNA-binding transcription factor activity"/>
    <property type="evidence" value="ECO:0007669"/>
    <property type="project" value="TreeGrafter"/>
</dbReference>
<dbReference type="RefSeq" id="WP_074223635.1">
    <property type="nucleotide sequence ID" value="NZ_FSRC01000001.1"/>
</dbReference>
<dbReference type="OrthoDB" id="867148at2"/>
<organism evidence="5 6">
    <name type="scientific">Algoriphagus halophilus</name>
    <dbReference type="NCBI Taxonomy" id="226505"/>
    <lineage>
        <taxon>Bacteria</taxon>
        <taxon>Pseudomonadati</taxon>
        <taxon>Bacteroidota</taxon>
        <taxon>Cytophagia</taxon>
        <taxon>Cytophagales</taxon>
        <taxon>Cyclobacteriaceae</taxon>
        <taxon>Algoriphagus</taxon>
    </lineage>
</organism>
<evidence type="ECO:0000313" key="6">
    <source>
        <dbReference type="Proteomes" id="UP000185221"/>
    </source>
</evidence>
<dbReference type="Pfam" id="PF00356">
    <property type="entry name" value="LacI"/>
    <property type="match status" value="1"/>
</dbReference>
<keyword evidence="3" id="KW-0804">Transcription</keyword>
<evidence type="ECO:0000259" key="4">
    <source>
        <dbReference type="PROSITE" id="PS50932"/>
    </source>
</evidence>
<gene>
    <name evidence="5" type="ORF">SAMN05444394_0927</name>
</gene>
<evidence type="ECO:0000256" key="2">
    <source>
        <dbReference type="ARBA" id="ARBA00023125"/>
    </source>
</evidence>
<dbReference type="PROSITE" id="PS50932">
    <property type="entry name" value="HTH_LACI_2"/>
    <property type="match status" value="1"/>
</dbReference>
<keyword evidence="2" id="KW-0238">DNA-binding</keyword>
<dbReference type="InterPro" id="IPR000843">
    <property type="entry name" value="HTH_LacI"/>
</dbReference>
<dbReference type="SUPFAM" id="SSF47413">
    <property type="entry name" value="lambda repressor-like DNA-binding domains"/>
    <property type="match status" value="1"/>
</dbReference>
<dbReference type="InterPro" id="IPR010982">
    <property type="entry name" value="Lambda_DNA-bd_dom_sf"/>
</dbReference>
<dbReference type="CDD" id="cd06267">
    <property type="entry name" value="PBP1_LacI_sugar_binding-like"/>
    <property type="match status" value="1"/>
</dbReference>
<dbReference type="Gene3D" id="3.40.50.2300">
    <property type="match status" value="2"/>
</dbReference>
<feature type="domain" description="HTH lacI-type" evidence="4">
    <location>
        <begin position="6"/>
        <end position="60"/>
    </location>
</feature>
<dbReference type="AlphaFoldDB" id="A0A1N6DHN8"/>
<evidence type="ECO:0000256" key="1">
    <source>
        <dbReference type="ARBA" id="ARBA00023015"/>
    </source>
</evidence>
<reference evidence="6" key="1">
    <citation type="submission" date="2016-11" db="EMBL/GenBank/DDBJ databases">
        <authorList>
            <person name="Varghese N."/>
            <person name="Submissions S."/>
        </authorList>
    </citation>
    <scope>NUCLEOTIDE SEQUENCE [LARGE SCALE GENOMIC DNA]</scope>
    <source>
        <strain evidence="6">DSM 15292</strain>
    </source>
</reference>
<proteinExistence type="predicted"/>
<sequence length="342" mass="38326">MKKKRVSITDIAKALNVTPSTVSRALNGGGKVSEKKKQQIQALAKELGYRPNPIARSLVENKTQTIGLIIPEFTHHFYSRVLAGIESVTSKAGYQLLICTSNEKKRQEIKSFQTLLDARVDGILATVCKKNDEFGHLQEVLESETPLVLMDRICEEIETSYVISDDFEGAFQAVDFLLQTGCTQIIHIKGPKVLSTSFNRFMGYKEALRKHQIPYNEELIFEGNDPELPEKIRTYIKTNPVDGVFAYSDYLAFEAVNVLRNEGISIPDKVAIVGYADEPISTYVTPQLTSVNQRPFDMGSIAAGFLLNQIQDPNSPLEFKSLKTELVTRSSTKKNQLARSWE</sequence>
<keyword evidence="1" id="KW-0805">Transcription regulation</keyword>
<keyword evidence="6" id="KW-1185">Reference proteome</keyword>
<dbReference type="GO" id="GO:0000976">
    <property type="term" value="F:transcription cis-regulatory region binding"/>
    <property type="evidence" value="ECO:0007669"/>
    <property type="project" value="TreeGrafter"/>
</dbReference>
<dbReference type="Proteomes" id="UP000185221">
    <property type="component" value="Unassembled WGS sequence"/>
</dbReference>
<name>A0A1N6DHN8_9BACT</name>
<dbReference type="PANTHER" id="PTHR30146:SF109">
    <property type="entry name" value="HTH-TYPE TRANSCRIPTIONAL REGULATOR GALS"/>
    <property type="match status" value="1"/>
</dbReference>
<dbReference type="EMBL" id="FSRC01000001">
    <property type="protein sequence ID" value="SIN70302.1"/>
    <property type="molecule type" value="Genomic_DNA"/>
</dbReference>
<dbReference type="Gene3D" id="1.10.260.40">
    <property type="entry name" value="lambda repressor-like DNA-binding domains"/>
    <property type="match status" value="1"/>
</dbReference>
<evidence type="ECO:0000313" key="5">
    <source>
        <dbReference type="EMBL" id="SIN70302.1"/>
    </source>
</evidence>
<accession>A0A1N6DHN8</accession>
<dbReference type="CDD" id="cd01392">
    <property type="entry name" value="HTH_LacI"/>
    <property type="match status" value="1"/>
</dbReference>
<protein>
    <submittedName>
        <fullName evidence="5">Transcriptional regulator, LacI family</fullName>
    </submittedName>
</protein>
<dbReference type="PANTHER" id="PTHR30146">
    <property type="entry name" value="LACI-RELATED TRANSCRIPTIONAL REPRESSOR"/>
    <property type="match status" value="1"/>
</dbReference>
<dbReference type="Pfam" id="PF13377">
    <property type="entry name" value="Peripla_BP_3"/>
    <property type="match status" value="1"/>
</dbReference>
<dbReference type="InterPro" id="IPR028082">
    <property type="entry name" value="Peripla_BP_I"/>
</dbReference>
<dbReference type="InterPro" id="IPR046335">
    <property type="entry name" value="LacI/GalR-like_sensor"/>
</dbReference>
<dbReference type="SUPFAM" id="SSF53822">
    <property type="entry name" value="Periplasmic binding protein-like I"/>
    <property type="match status" value="1"/>
</dbReference>
<dbReference type="STRING" id="226505.SAMN05444394_0927"/>
<dbReference type="SMART" id="SM00354">
    <property type="entry name" value="HTH_LACI"/>
    <property type="match status" value="1"/>
</dbReference>
<evidence type="ECO:0000256" key="3">
    <source>
        <dbReference type="ARBA" id="ARBA00023163"/>
    </source>
</evidence>